<protein>
    <submittedName>
        <fullName evidence="1">Uncharacterized protein</fullName>
    </submittedName>
</protein>
<reference evidence="1" key="1">
    <citation type="submission" date="2019-11" db="UniProtKB">
        <authorList>
            <consortium name="WormBaseParasite"/>
        </authorList>
    </citation>
    <scope>IDENTIFICATION</scope>
</reference>
<accession>A0A5K3FWU6</accession>
<name>A0A5K3FWU6_MESCO</name>
<evidence type="ECO:0000313" key="1">
    <source>
        <dbReference type="WBParaSite" id="MCU_010756-RA"/>
    </source>
</evidence>
<dbReference type="AlphaFoldDB" id="A0A5K3FWU6"/>
<sequence length="91" mass="10951">MELRQVWTKCMPEEIRLIIERCTYDTPLDELADFADNWLRILLEDYSQTSPSTKEEVNHDSPRLFSDSIYINLMTFVLLRFYQVKFKPDLN</sequence>
<dbReference type="WBParaSite" id="MCU_010756-RA">
    <property type="protein sequence ID" value="MCU_010756-RA"/>
    <property type="gene ID" value="MCU_010756"/>
</dbReference>
<organism evidence="1">
    <name type="scientific">Mesocestoides corti</name>
    <name type="common">Flatworm</name>
    <dbReference type="NCBI Taxonomy" id="53468"/>
    <lineage>
        <taxon>Eukaryota</taxon>
        <taxon>Metazoa</taxon>
        <taxon>Spiralia</taxon>
        <taxon>Lophotrochozoa</taxon>
        <taxon>Platyhelminthes</taxon>
        <taxon>Cestoda</taxon>
        <taxon>Eucestoda</taxon>
        <taxon>Cyclophyllidea</taxon>
        <taxon>Mesocestoididae</taxon>
        <taxon>Mesocestoides</taxon>
    </lineage>
</organism>
<proteinExistence type="predicted"/>